<dbReference type="AlphaFoldDB" id="A0A328FB26"/>
<evidence type="ECO:0008006" key="5">
    <source>
        <dbReference type="Google" id="ProtNLM"/>
    </source>
</evidence>
<dbReference type="EMBL" id="QLNI01000021">
    <property type="protein sequence ID" value="RAM01884.1"/>
    <property type="molecule type" value="Genomic_DNA"/>
</dbReference>
<name>A0A328FB26_9BACT</name>
<dbReference type="GO" id="GO:0006313">
    <property type="term" value="P:DNA transposition"/>
    <property type="evidence" value="ECO:0007669"/>
    <property type="project" value="InterPro"/>
</dbReference>
<proteinExistence type="predicted"/>
<organism evidence="2 3">
    <name type="scientific">Desulfobacter hydrogenophilus</name>
    <dbReference type="NCBI Taxonomy" id="2291"/>
    <lineage>
        <taxon>Bacteria</taxon>
        <taxon>Pseudomonadati</taxon>
        <taxon>Thermodesulfobacteriota</taxon>
        <taxon>Desulfobacteria</taxon>
        <taxon>Desulfobacterales</taxon>
        <taxon>Desulfobacteraceae</taxon>
        <taxon>Desulfobacter</taxon>
    </lineage>
</organism>
<dbReference type="GO" id="GO:0003677">
    <property type="term" value="F:DNA binding"/>
    <property type="evidence" value="ECO:0007669"/>
    <property type="project" value="InterPro"/>
</dbReference>
<reference evidence="1 4" key="2">
    <citation type="submission" date="2019-02" db="EMBL/GenBank/DDBJ databases">
        <title>Complete genome sequence of Desulfobacter hydrogenophilus AcRS1.</title>
        <authorList>
            <person name="Marietou A."/>
            <person name="Lund M.B."/>
            <person name="Marshall I.P.G."/>
            <person name="Schreiber L."/>
            <person name="Jorgensen B."/>
        </authorList>
    </citation>
    <scope>NUCLEOTIDE SEQUENCE [LARGE SCALE GENOMIC DNA]</scope>
    <source>
        <strain evidence="1 4">AcRS1</strain>
    </source>
</reference>
<dbReference type="Gene3D" id="3.30.70.1290">
    <property type="entry name" value="Transposase IS200-like"/>
    <property type="match status" value="1"/>
</dbReference>
<evidence type="ECO:0000313" key="1">
    <source>
        <dbReference type="EMBL" id="QBH15593.1"/>
    </source>
</evidence>
<evidence type="ECO:0000313" key="2">
    <source>
        <dbReference type="EMBL" id="RAM01884.1"/>
    </source>
</evidence>
<protein>
    <recommendedName>
        <fullName evidence="5">Transposase IS200-like domain-containing protein</fullName>
    </recommendedName>
</protein>
<keyword evidence="4" id="KW-1185">Reference proteome</keyword>
<dbReference type="Proteomes" id="UP000293902">
    <property type="component" value="Chromosome"/>
</dbReference>
<dbReference type="InterPro" id="IPR036515">
    <property type="entry name" value="Transposase_17_sf"/>
</dbReference>
<gene>
    <name evidence="2" type="ORF">DO021_11480</name>
    <name evidence="1" type="ORF">EYB58_12660</name>
</gene>
<accession>A0A328FB26</accession>
<dbReference type="Proteomes" id="UP000248798">
    <property type="component" value="Unassembled WGS sequence"/>
</dbReference>
<dbReference type="EMBL" id="CP036313">
    <property type="protein sequence ID" value="QBH15593.1"/>
    <property type="molecule type" value="Genomic_DNA"/>
</dbReference>
<dbReference type="SUPFAM" id="SSF143422">
    <property type="entry name" value="Transposase IS200-like"/>
    <property type="match status" value="1"/>
</dbReference>
<evidence type="ECO:0000313" key="3">
    <source>
        <dbReference type="Proteomes" id="UP000248798"/>
    </source>
</evidence>
<sequence length="85" mass="9763">MLWLFEVRKRYGLVILNYTITSNHIHLLVAHDADRKTIPDSMKLAAGRTGQEINIRHAVYFFLLLSDGGQCSINLQSRQIINLHC</sequence>
<evidence type="ECO:0000313" key="4">
    <source>
        <dbReference type="Proteomes" id="UP000293902"/>
    </source>
</evidence>
<dbReference type="GO" id="GO:0004803">
    <property type="term" value="F:transposase activity"/>
    <property type="evidence" value="ECO:0007669"/>
    <property type="project" value="InterPro"/>
</dbReference>
<reference evidence="2 3" key="1">
    <citation type="submission" date="2018-06" db="EMBL/GenBank/DDBJ databases">
        <title>Complete Genome Sequence of Desulfobacter hydrogenophilus (DSM3380).</title>
        <authorList>
            <person name="Marietou A."/>
            <person name="Schreiber L."/>
            <person name="Marshall I."/>
            <person name="Jorgensen B."/>
        </authorList>
    </citation>
    <scope>NUCLEOTIDE SEQUENCE [LARGE SCALE GENOMIC DNA]</scope>
    <source>
        <strain evidence="2 3">DSM 3380</strain>
    </source>
</reference>